<feature type="transmembrane region" description="Helical" evidence="5">
    <location>
        <begin position="64"/>
        <end position="92"/>
    </location>
</feature>
<dbReference type="Pfam" id="PF01124">
    <property type="entry name" value="MAPEG"/>
    <property type="match status" value="1"/>
</dbReference>
<dbReference type="OrthoDB" id="7743618at2"/>
<evidence type="ECO:0000256" key="4">
    <source>
        <dbReference type="ARBA" id="ARBA00023136"/>
    </source>
</evidence>
<evidence type="ECO:0000313" key="6">
    <source>
        <dbReference type="EMBL" id="TFW15158.1"/>
    </source>
</evidence>
<gene>
    <name evidence="6" type="ORF">EGY25_00775</name>
</gene>
<feature type="transmembrane region" description="Helical" evidence="5">
    <location>
        <begin position="112"/>
        <end position="131"/>
    </location>
</feature>
<dbReference type="GO" id="GO:0016020">
    <property type="term" value="C:membrane"/>
    <property type="evidence" value="ECO:0007669"/>
    <property type="project" value="UniProtKB-SubCell"/>
</dbReference>
<proteinExistence type="predicted"/>
<comment type="caution">
    <text evidence="6">The sequence shown here is derived from an EMBL/GenBank/DDBJ whole genome shotgun (WGS) entry which is preliminary data.</text>
</comment>
<dbReference type="SUPFAM" id="SSF161084">
    <property type="entry name" value="MAPEG domain-like"/>
    <property type="match status" value="1"/>
</dbReference>
<evidence type="ECO:0000313" key="7">
    <source>
        <dbReference type="Proteomes" id="UP000298216"/>
    </source>
</evidence>
<sequence length="133" mass="14437">MTTELTYLALTLILALVQIFLPAGARTVEFGSKWNAGPRDETPAATKPLTGRLERAQANLFETLPLFIGAVLIAHVIGAAGPLTLWGTALYFWARVVYVPLYAFGVPYVRSLVWVVSLAGLVMVLASLFFLKA</sequence>
<evidence type="ECO:0000256" key="5">
    <source>
        <dbReference type="SAM" id="Phobius"/>
    </source>
</evidence>
<dbReference type="AlphaFoldDB" id="A0A4Y9S6K4"/>
<dbReference type="Gene3D" id="1.20.120.550">
    <property type="entry name" value="Membrane associated eicosanoid/glutathione metabolism-like domain"/>
    <property type="match status" value="1"/>
</dbReference>
<comment type="subcellular location">
    <subcellularLocation>
        <location evidence="1">Membrane</location>
    </subcellularLocation>
</comment>
<evidence type="ECO:0000256" key="1">
    <source>
        <dbReference type="ARBA" id="ARBA00004370"/>
    </source>
</evidence>
<dbReference type="EMBL" id="SPVH01000001">
    <property type="protein sequence ID" value="TFW15158.1"/>
    <property type="molecule type" value="Genomic_DNA"/>
</dbReference>
<dbReference type="InterPro" id="IPR001129">
    <property type="entry name" value="Membr-assoc_MAPEG"/>
</dbReference>
<protein>
    <recommendedName>
        <fullName evidence="8">MAPEG family protein</fullName>
    </recommendedName>
</protein>
<dbReference type="PANTHER" id="PTHR35371:SF1">
    <property type="entry name" value="BLR7753 PROTEIN"/>
    <property type="match status" value="1"/>
</dbReference>
<evidence type="ECO:0000256" key="3">
    <source>
        <dbReference type="ARBA" id="ARBA00022989"/>
    </source>
</evidence>
<keyword evidence="2 5" id="KW-0812">Transmembrane</keyword>
<feature type="transmembrane region" description="Helical" evidence="5">
    <location>
        <begin position="6"/>
        <end position="25"/>
    </location>
</feature>
<organism evidence="6 7">
    <name type="scientific">Brevundimonas intermedia</name>
    <dbReference type="NCBI Taxonomy" id="74315"/>
    <lineage>
        <taxon>Bacteria</taxon>
        <taxon>Pseudomonadati</taxon>
        <taxon>Pseudomonadota</taxon>
        <taxon>Alphaproteobacteria</taxon>
        <taxon>Caulobacterales</taxon>
        <taxon>Caulobacteraceae</taxon>
        <taxon>Brevundimonas</taxon>
    </lineage>
</organism>
<dbReference type="PANTHER" id="PTHR35371">
    <property type="entry name" value="INNER MEMBRANE PROTEIN"/>
    <property type="match status" value="1"/>
</dbReference>
<keyword evidence="7" id="KW-1185">Reference proteome</keyword>
<keyword evidence="4 5" id="KW-0472">Membrane</keyword>
<evidence type="ECO:0008006" key="8">
    <source>
        <dbReference type="Google" id="ProtNLM"/>
    </source>
</evidence>
<dbReference type="Proteomes" id="UP000298216">
    <property type="component" value="Unassembled WGS sequence"/>
</dbReference>
<evidence type="ECO:0000256" key="2">
    <source>
        <dbReference type="ARBA" id="ARBA00022692"/>
    </source>
</evidence>
<reference evidence="6 7" key="1">
    <citation type="submission" date="2019-03" db="EMBL/GenBank/DDBJ databases">
        <title>Draft genome of Brevundimonas sp. a heavy metal resistant soil bacteria.</title>
        <authorList>
            <person name="Soto J."/>
        </authorList>
    </citation>
    <scope>NUCLEOTIDE SEQUENCE [LARGE SCALE GENOMIC DNA]</scope>
    <source>
        <strain evidence="6 7">B-10</strain>
    </source>
</reference>
<accession>A0A4Y9S6K4</accession>
<dbReference type="InterPro" id="IPR023352">
    <property type="entry name" value="MAPEG-like_dom_sf"/>
</dbReference>
<dbReference type="RefSeq" id="WP_135193155.1">
    <property type="nucleotide sequence ID" value="NZ_SPVH01000001.1"/>
</dbReference>
<keyword evidence="3 5" id="KW-1133">Transmembrane helix</keyword>
<name>A0A4Y9S6K4_9CAUL</name>